<sequence length="109" mass="12481">MGKIIKDTIHANGIDIGIYTQDFENEFISLTDIARYKSDDPTAVIQNWMRNRDVIEFLGLWERLHNPDFKPLEFEGFKKQAGANAFTMSPKKWIEATDAIGIVSKAGRY</sequence>
<gene>
    <name evidence="2" type="ORF">BRYFOR_05671</name>
</gene>
<feature type="domain" description="KilA/APSES-type HTH DNA-binding" evidence="1">
    <location>
        <begin position="16"/>
        <end position="109"/>
    </location>
</feature>
<dbReference type="eggNOG" id="ENOG502Z7N4">
    <property type="taxonomic scope" value="Bacteria"/>
</dbReference>
<proteinExistence type="predicted"/>
<organism evidence="2 3">
    <name type="scientific">Marvinbryantia formatexigens DSM 14469</name>
    <dbReference type="NCBI Taxonomy" id="478749"/>
    <lineage>
        <taxon>Bacteria</taxon>
        <taxon>Bacillati</taxon>
        <taxon>Bacillota</taxon>
        <taxon>Clostridia</taxon>
        <taxon>Lachnospirales</taxon>
        <taxon>Lachnospiraceae</taxon>
        <taxon>Marvinbryantia</taxon>
    </lineage>
</organism>
<comment type="caution">
    <text evidence="2">The sequence shown here is derived from an EMBL/GenBank/DDBJ whole genome shotgun (WGS) entry which is preliminary data.</text>
</comment>
<dbReference type="InterPro" id="IPR018004">
    <property type="entry name" value="KilA/APSES_HTH"/>
</dbReference>
<dbReference type="Proteomes" id="UP000005561">
    <property type="component" value="Unassembled WGS sequence"/>
</dbReference>
<reference evidence="2" key="1">
    <citation type="submission" date="2009-07" db="EMBL/GenBank/DDBJ databases">
        <authorList>
            <person name="Weinstock G."/>
            <person name="Sodergren E."/>
            <person name="Clifton S."/>
            <person name="Fulton L."/>
            <person name="Fulton B."/>
            <person name="Courtney L."/>
            <person name="Fronick C."/>
            <person name="Harrison M."/>
            <person name="Strong C."/>
            <person name="Farmer C."/>
            <person name="Delahaunty K."/>
            <person name="Markovic C."/>
            <person name="Hall O."/>
            <person name="Minx P."/>
            <person name="Tomlinson C."/>
            <person name="Mitreva M."/>
            <person name="Nelson J."/>
            <person name="Hou S."/>
            <person name="Wollam A."/>
            <person name="Pepin K.H."/>
            <person name="Johnson M."/>
            <person name="Bhonagiri V."/>
            <person name="Nash W.E."/>
            <person name="Warren W."/>
            <person name="Chinwalla A."/>
            <person name="Mardis E.R."/>
            <person name="Wilson R.K."/>
        </authorList>
    </citation>
    <scope>NUCLEOTIDE SEQUENCE [LARGE SCALE GENOMIC DNA]</scope>
    <source>
        <strain evidence="2">DSM 14469</strain>
    </source>
</reference>
<keyword evidence="3" id="KW-1185">Reference proteome</keyword>
<evidence type="ECO:0000259" key="1">
    <source>
        <dbReference type="SMART" id="SM01252"/>
    </source>
</evidence>
<protein>
    <recommendedName>
        <fullName evidence="1">KilA/APSES-type HTH DNA-binding domain-containing protein</fullName>
    </recommendedName>
</protein>
<evidence type="ECO:0000313" key="3">
    <source>
        <dbReference type="Proteomes" id="UP000005561"/>
    </source>
</evidence>
<dbReference type="EMBL" id="ACCL02000002">
    <property type="protein sequence ID" value="EET62636.1"/>
    <property type="molecule type" value="Genomic_DNA"/>
</dbReference>
<evidence type="ECO:0000313" key="2">
    <source>
        <dbReference type="EMBL" id="EET62636.1"/>
    </source>
</evidence>
<name>C6LAM9_9FIRM</name>
<accession>C6LAM9</accession>
<dbReference type="SMART" id="SM01252">
    <property type="entry name" value="KilA-N"/>
    <property type="match status" value="1"/>
</dbReference>
<dbReference type="AlphaFoldDB" id="C6LAM9"/>
<dbReference type="Pfam" id="PF04383">
    <property type="entry name" value="KilA-N"/>
    <property type="match status" value="1"/>
</dbReference>